<sequence>MARGPAFPRSSPRPSGKSFPSASRPASVSRHPRALPVSLSGPHPGCQLQPRGLCVRKAEDGPVHVIILQLPEEVFV</sequence>
<keyword evidence="2" id="KW-1185">Reference proteome</keyword>
<evidence type="ECO:0000313" key="2">
    <source>
        <dbReference type="Proteomes" id="UP001157502"/>
    </source>
</evidence>
<comment type="caution">
    <text evidence="1">The sequence shown here is derived from an EMBL/GenBank/DDBJ whole genome shotgun (WGS) entry which is preliminary data.</text>
</comment>
<evidence type="ECO:0000313" key="1">
    <source>
        <dbReference type="EMBL" id="KAJ8003661.1"/>
    </source>
</evidence>
<organism evidence="1 2">
    <name type="scientific">Dallia pectoralis</name>
    <name type="common">Alaska blackfish</name>
    <dbReference type="NCBI Taxonomy" id="75939"/>
    <lineage>
        <taxon>Eukaryota</taxon>
        <taxon>Metazoa</taxon>
        <taxon>Chordata</taxon>
        <taxon>Craniata</taxon>
        <taxon>Vertebrata</taxon>
        <taxon>Euteleostomi</taxon>
        <taxon>Actinopterygii</taxon>
        <taxon>Neopterygii</taxon>
        <taxon>Teleostei</taxon>
        <taxon>Protacanthopterygii</taxon>
        <taxon>Esociformes</taxon>
        <taxon>Umbridae</taxon>
        <taxon>Dallia</taxon>
    </lineage>
</organism>
<gene>
    <name evidence="1" type="ORF">DPEC_G00150650</name>
</gene>
<accession>A0ACC2GJ24</accession>
<proteinExistence type="predicted"/>
<name>A0ACC2GJ24_DALPE</name>
<protein>
    <submittedName>
        <fullName evidence="1">Uncharacterized protein</fullName>
    </submittedName>
</protein>
<dbReference type="EMBL" id="CM055739">
    <property type="protein sequence ID" value="KAJ8003661.1"/>
    <property type="molecule type" value="Genomic_DNA"/>
</dbReference>
<reference evidence="1" key="1">
    <citation type="submission" date="2021-05" db="EMBL/GenBank/DDBJ databases">
        <authorList>
            <person name="Pan Q."/>
            <person name="Jouanno E."/>
            <person name="Zahm M."/>
            <person name="Klopp C."/>
            <person name="Cabau C."/>
            <person name="Louis A."/>
            <person name="Berthelot C."/>
            <person name="Parey E."/>
            <person name="Roest Crollius H."/>
            <person name="Montfort J."/>
            <person name="Robinson-Rechavi M."/>
            <person name="Bouchez O."/>
            <person name="Lampietro C."/>
            <person name="Lopez Roques C."/>
            <person name="Donnadieu C."/>
            <person name="Postlethwait J."/>
            <person name="Bobe J."/>
            <person name="Dillon D."/>
            <person name="Chandos A."/>
            <person name="von Hippel F."/>
            <person name="Guiguen Y."/>
        </authorList>
    </citation>
    <scope>NUCLEOTIDE SEQUENCE</scope>
    <source>
        <strain evidence="1">YG-Jan2019</strain>
    </source>
</reference>
<dbReference type="Proteomes" id="UP001157502">
    <property type="component" value="Chromosome 12"/>
</dbReference>